<evidence type="ECO:0000256" key="1">
    <source>
        <dbReference type="SAM" id="Coils"/>
    </source>
</evidence>
<proteinExistence type="predicted"/>
<name>Q22X28_TETTS</name>
<feature type="coiled-coil region" evidence="1">
    <location>
        <begin position="387"/>
        <end position="524"/>
    </location>
</feature>
<evidence type="ECO:0000256" key="2">
    <source>
        <dbReference type="SAM" id="MobiDB-lite"/>
    </source>
</evidence>
<dbReference type="AlphaFoldDB" id="Q22X28"/>
<dbReference type="EMBL" id="GG662809">
    <property type="protein sequence ID" value="EAR89818.1"/>
    <property type="molecule type" value="Genomic_DNA"/>
</dbReference>
<keyword evidence="1" id="KW-0175">Coiled coil</keyword>
<reference evidence="5" key="1">
    <citation type="journal article" date="2006" name="PLoS Biol.">
        <title>Macronuclear genome sequence of the ciliate Tetrahymena thermophila, a model eukaryote.</title>
        <authorList>
            <person name="Eisen J.A."/>
            <person name="Coyne R.S."/>
            <person name="Wu M."/>
            <person name="Wu D."/>
            <person name="Thiagarajan M."/>
            <person name="Wortman J.R."/>
            <person name="Badger J.H."/>
            <person name="Ren Q."/>
            <person name="Amedeo P."/>
            <person name="Jones K.M."/>
            <person name="Tallon L.J."/>
            <person name="Delcher A.L."/>
            <person name="Salzberg S.L."/>
            <person name="Silva J.C."/>
            <person name="Haas B.J."/>
            <person name="Majoros W.H."/>
            <person name="Farzad M."/>
            <person name="Carlton J.M."/>
            <person name="Smith R.K. Jr."/>
            <person name="Garg J."/>
            <person name="Pearlman R.E."/>
            <person name="Karrer K.M."/>
            <person name="Sun L."/>
            <person name="Manning G."/>
            <person name="Elde N.C."/>
            <person name="Turkewitz A.P."/>
            <person name="Asai D.J."/>
            <person name="Wilkes D.E."/>
            <person name="Wang Y."/>
            <person name="Cai H."/>
            <person name="Collins K."/>
            <person name="Stewart B.A."/>
            <person name="Lee S.R."/>
            <person name="Wilamowska K."/>
            <person name="Weinberg Z."/>
            <person name="Ruzzo W.L."/>
            <person name="Wloga D."/>
            <person name="Gaertig J."/>
            <person name="Frankel J."/>
            <person name="Tsao C.-C."/>
            <person name="Gorovsky M.A."/>
            <person name="Keeling P.J."/>
            <person name="Waller R.F."/>
            <person name="Patron N.J."/>
            <person name="Cherry J.M."/>
            <person name="Stover N.A."/>
            <person name="Krieger C.J."/>
            <person name="del Toro C."/>
            <person name="Ryder H.F."/>
            <person name="Williamson S.C."/>
            <person name="Barbeau R.A."/>
            <person name="Hamilton E.P."/>
            <person name="Orias E."/>
        </authorList>
    </citation>
    <scope>NUCLEOTIDE SEQUENCE [LARGE SCALE GENOMIC DNA]</scope>
    <source>
        <strain evidence="5">SB210</strain>
    </source>
</reference>
<dbReference type="InParanoid" id="Q22X28"/>
<dbReference type="Proteomes" id="UP000009168">
    <property type="component" value="Unassembled WGS sequence"/>
</dbReference>
<dbReference type="RefSeq" id="XP_001010063.1">
    <property type="nucleotide sequence ID" value="XM_001010063.3"/>
</dbReference>
<evidence type="ECO:0000256" key="3">
    <source>
        <dbReference type="SAM" id="Phobius"/>
    </source>
</evidence>
<evidence type="ECO:0000313" key="4">
    <source>
        <dbReference type="EMBL" id="EAR89818.1"/>
    </source>
</evidence>
<dbReference type="GeneID" id="7826216"/>
<evidence type="ECO:0000313" key="5">
    <source>
        <dbReference type="Proteomes" id="UP000009168"/>
    </source>
</evidence>
<organism evidence="4 5">
    <name type="scientific">Tetrahymena thermophila (strain SB210)</name>
    <dbReference type="NCBI Taxonomy" id="312017"/>
    <lineage>
        <taxon>Eukaryota</taxon>
        <taxon>Sar</taxon>
        <taxon>Alveolata</taxon>
        <taxon>Ciliophora</taxon>
        <taxon>Intramacronucleata</taxon>
        <taxon>Oligohymenophorea</taxon>
        <taxon>Hymenostomatida</taxon>
        <taxon>Tetrahymenina</taxon>
        <taxon>Tetrahymenidae</taxon>
        <taxon>Tetrahymena</taxon>
    </lineage>
</organism>
<feature type="transmembrane region" description="Helical" evidence="3">
    <location>
        <begin position="332"/>
        <end position="350"/>
    </location>
</feature>
<feature type="region of interest" description="Disordered" evidence="2">
    <location>
        <begin position="81"/>
        <end position="100"/>
    </location>
</feature>
<dbReference type="HOGENOM" id="CLU_518299_0_0_1"/>
<sequence>MEEDFKIKEEQSEYISISKLQKSFLESDLNIQSILQEISCIYQQSHDSQIKTSIRSILKNQLSNHSSNLQQSLSNLNFSLDEDQQEDEEQKQNHQDDDYQNQQKVHLSNQNLFKPQNGDNQSINISYQQMSVNNSNKFQPNFYRDLNNIELSREYKYFKDVKFNSDNQISKFHNDSNPQNENEVDTLQYTNKQSQIINDEVYQRRQSEKKNNGEDNSQKQFNCSSFVKQNEEQEIADANQSQLRVPNKQSDKKLIQNIEITDDNQNISQVRNRSQISQSNSNDIQIQKLNQEDLGQNIEGQDNNVRKQNKNQQRLIRNRNYFLFQIQNNKNSLLFLLLVISITLAILVALKPKIMPNFLFLNYFKEDFKQIQFKELQASLEVQIKYTQKLQQQLKEIAEQKITLEKEQNATIQKLKDGLEQQQLVQQQKEFEQQKNINNLQLQLEQLKQLMINQQEQYNQNVSQLQLSLQSNIQQQEFLQQQNNLLTKEKTQIQSELLETTSKYDQLKELYDNLHQVLELFKKTSF</sequence>
<keyword evidence="3" id="KW-0472">Membrane</keyword>
<protein>
    <submittedName>
        <fullName evidence="4">Transmembrane protein, putative</fullName>
    </submittedName>
</protein>
<keyword evidence="5" id="KW-1185">Reference proteome</keyword>
<accession>Q22X28</accession>
<dbReference type="KEGG" id="tet:TTHERM_00633250"/>
<keyword evidence="3" id="KW-1133">Transmembrane helix</keyword>
<keyword evidence="3 4" id="KW-0812">Transmembrane</keyword>
<gene>
    <name evidence="4" type="ORF">TTHERM_00633250</name>
</gene>